<proteinExistence type="predicted"/>
<name>A0A1A8LDK7_9TELE</name>
<evidence type="ECO:0000259" key="1">
    <source>
        <dbReference type="Pfam" id="PF14291"/>
    </source>
</evidence>
<protein>
    <recommendedName>
        <fullName evidence="1">DUF4371 domain-containing protein</fullName>
    </recommendedName>
</protein>
<dbReference type="PANTHER" id="PTHR45749">
    <property type="match status" value="1"/>
</dbReference>
<reference evidence="2" key="2">
    <citation type="submission" date="2016-06" db="EMBL/GenBank/DDBJ databases">
        <title>The genome of a short-lived fish provides insights into sex chromosome evolution and the genetic control of aging.</title>
        <authorList>
            <person name="Reichwald K."/>
            <person name="Felder M."/>
            <person name="Petzold A."/>
            <person name="Koch P."/>
            <person name="Groth M."/>
            <person name="Platzer M."/>
        </authorList>
    </citation>
    <scope>NUCLEOTIDE SEQUENCE</scope>
    <source>
        <tissue evidence="2">Brain</tissue>
    </source>
</reference>
<accession>A0A1A8LDK7</accession>
<sequence>MKGPGNAKYTSNTIQNEILQCLADMVHDTIVKEVKSEVFSVIADESKDLQKKEQLSLVVRYYYNGEVHESFLCFQHAEQLDAKSLSEMVIGCLESYGLEYKSNLIGQGYDGATDISTENHRDRSIDARGLLAQIDLTFISLLATFRKLFGNTKLLSDLLQSPSVDLAIWQ</sequence>
<dbReference type="AlphaFoldDB" id="A0A1A8LDK7"/>
<dbReference type="PANTHER" id="PTHR45749:SF37">
    <property type="entry name" value="OS05G0311600 PROTEIN"/>
    <property type="match status" value="1"/>
</dbReference>
<feature type="domain" description="DUF4371" evidence="1">
    <location>
        <begin position="3"/>
        <end position="118"/>
    </location>
</feature>
<dbReference type="InterPro" id="IPR025398">
    <property type="entry name" value="DUF4371"/>
</dbReference>
<gene>
    <name evidence="2" type="primary">CR762475.1</name>
</gene>
<organism evidence="2">
    <name type="scientific">Nothobranchius pienaari</name>
    <dbReference type="NCBI Taxonomy" id="704102"/>
    <lineage>
        <taxon>Eukaryota</taxon>
        <taxon>Metazoa</taxon>
        <taxon>Chordata</taxon>
        <taxon>Craniata</taxon>
        <taxon>Vertebrata</taxon>
        <taxon>Euteleostomi</taxon>
        <taxon>Actinopterygii</taxon>
        <taxon>Neopterygii</taxon>
        <taxon>Teleostei</taxon>
        <taxon>Neoteleostei</taxon>
        <taxon>Acanthomorphata</taxon>
        <taxon>Ovalentaria</taxon>
        <taxon>Atherinomorphae</taxon>
        <taxon>Cyprinodontiformes</taxon>
        <taxon>Nothobranchiidae</taxon>
        <taxon>Nothobranchius</taxon>
    </lineage>
</organism>
<dbReference type="EMBL" id="HAEF01005079">
    <property type="protein sequence ID" value="SBR42461.1"/>
    <property type="molecule type" value="Transcribed_RNA"/>
</dbReference>
<reference evidence="2" key="1">
    <citation type="submission" date="2016-05" db="EMBL/GenBank/DDBJ databases">
        <authorList>
            <person name="Lavstsen T."/>
            <person name="Jespersen J.S."/>
        </authorList>
    </citation>
    <scope>NUCLEOTIDE SEQUENCE</scope>
    <source>
        <tissue evidence="2">Brain</tissue>
    </source>
</reference>
<evidence type="ECO:0000313" key="2">
    <source>
        <dbReference type="EMBL" id="SBR42461.1"/>
    </source>
</evidence>
<dbReference type="Pfam" id="PF14291">
    <property type="entry name" value="DUF4371"/>
    <property type="match status" value="1"/>
</dbReference>